<comment type="similarity">
    <text evidence="4 8">Belongs to the type-II 3-dehydroquinase family.</text>
</comment>
<comment type="function">
    <text evidence="2 8">Catalyzes a trans-dehydration via an enolate intermediate.</text>
</comment>
<accession>A0A0C4WKT1</accession>
<feature type="active site" description="Proton acceptor" evidence="8 9">
    <location>
        <position position="24"/>
    </location>
</feature>
<dbReference type="GO" id="GO:0003855">
    <property type="term" value="F:3-dehydroquinate dehydratase activity"/>
    <property type="evidence" value="ECO:0007669"/>
    <property type="project" value="UniProtKB-UniRule"/>
</dbReference>
<dbReference type="KEGG" id="acx:Achr_12160"/>
<dbReference type="NCBIfam" id="TIGR01088">
    <property type="entry name" value="aroQ"/>
    <property type="match status" value="1"/>
</dbReference>
<feature type="active site" description="Proton donor" evidence="8 9">
    <location>
        <position position="101"/>
    </location>
</feature>
<reference evidence="12 13" key="1">
    <citation type="journal article" date="2015" name="PLoS ONE">
        <title>Azotobacter Genomes: The Genome of Azotobacter chroococcum NCIMB 8003 (ATCC 4412).</title>
        <authorList>
            <person name="Robson R.L."/>
            <person name="Jones R."/>
            <person name="Robson R.M."/>
            <person name="Schwartz A."/>
            <person name="Richardson T.H."/>
        </authorList>
    </citation>
    <scope>NUCLEOTIDE SEQUENCE [LARGE SCALE GENOMIC DNA]</scope>
    <source>
        <strain evidence="12 13">NCIMB 8003</strain>
    </source>
</reference>
<dbReference type="PANTHER" id="PTHR21272">
    <property type="entry name" value="CATABOLIC 3-DEHYDROQUINASE"/>
    <property type="match status" value="1"/>
</dbReference>
<dbReference type="Gene3D" id="3.40.50.9100">
    <property type="entry name" value="Dehydroquinase, class II"/>
    <property type="match status" value="1"/>
</dbReference>
<keyword evidence="7 8" id="KW-0456">Lyase</keyword>
<dbReference type="SUPFAM" id="SSF52304">
    <property type="entry name" value="Type II 3-dehydroquinate dehydratase"/>
    <property type="match status" value="1"/>
</dbReference>
<keyword evidence="8" id="KW-0057">Aromatic amino acid biosynthesis</keyword>
<dbReference type="EC" id="4.2.1.10" evidence="6 8"/>
<evidence type="ECO:0000256" key="10">
    <source>
        <dbReference type="PIRSR" id="PIRSR001399-2"/>
    </source>
</evidence>
<dbReference type="EMBL" id="CP010415">
    <property type="protein sequence ID" value="AJE20696.1"/>
    <property type="molecule type" value="Genomic_DNA"/>
</dbReference>
<proteinExistence type="inferred from homology"/>
<dbReference type="HAMAP" id="MF_00169">
    <property type="entry name" value="AroQ"/>
    <property type="match status" value="1"/>
</dbReference>
<dbReference type="Pfam" id="PF01220">
    <property type="entry name" value="DHquinase_II"/>
    <property type="match status" value="1"/>
</dbReference>
<dbReference type="GeneID" id="61932000"/>
<keyword evidence="13" id="KW-1185">Reference proteome</keyword>
<dbReference type="NCBIfam" id="NF003805">
    <property type="entry name" value="PRK05395.1-2"/>
    <property type="match status" value="1"/>
</dbReference>
<dbReference type="Proteomes" id="UP000068210">
    <property type="component" value="Chromosome"/>
</dbReference>
<dbReference type="NCBIfam" id="NF003806">
    <property type="entry name" value="PRK05395.1-3"/>
    <property type="match status" value="1"/>
</dbReference>
<keyword evidence="8" id="KW-0028">Amino-acid biosynthesis</keyword>
<dbReference type="NCBIfam" id="NF003804">
    <property type="entry name" value="PRK05395.1-1"/>
    <property type="match status" value="1"/>
</dbReference>
<feature type="binding site" evidence="8 10">
    <location>
        <position position="88"/>
    </location>
    <ligand>
        <name>substrate</name>
    </ligand>
</feature>
<dbReference type="PIRSF" id="PIRSF001399">
    <property type="entry name" value="DHquinase_II"/>
    <property type="match status" value="1"/>
</dbReference>
<dbReference type="GO" id="GO:0009073">
    <property type="term" value="P:aromatic amino acid family biosynthetic process"/>
    <property type="evidence" value="ECO:0007669"/>
    <property type="project" value="UniProtKB-KW"/>
</dbReference>
<feature type="binding site" evidence="8 10">
    <location>
        <position position="112"/>
    </location>
    <ligand>
        <name>substrate</name>
    </ligand>
</feature>
<comment type="pathway">
    <text evidence="3 8">Metabolic intermediate biosynthesis; chorismate biosynthesis; chorismate from D-erythrose 4-phosphate and phosphoenolpyruvate: step 3/7.</text>
</comment>
<evidence type="ECO:0000256" key="2">
    <source>
        <dbReference type="ARBA" id="ARBA00003924"/>
    </source>
</evidence>
<evidence type="ECO:0000313" key="13">
    <source>
        <dbReference type="Proteomes" id="UP000068210"/>
    </source>
</evidence>
<gene>
    <name evidence="12" type="primary">aroQ2</name>
    <name evidence="8" type="synonym">aroQ</name>
    <name evidence="12" type="ORF">Achr_12160</name>
</gene>
<comment type="subunit">
    <text evidence="5 8">Homododecamer.</text>
</comment>
<evidence type="ECO:0000256" key="7">
    <source>
        <dbReference type="ARBA" id="ARBA00023239"/>
    </source>
</evidence>
<feature type="binding site" evidence="8 10">
    <location>
        <begin position="102"/>
        <end position="103"/>
    </location>
    <ligand>
        <name>substrate</name>
    </ligand>
</feature>
<dbReference type="PROSITE" id="PS01029">
    <property type="entry name" value="DEHYDROQUINASE_II"/>
    <property type="match status" value="1"/>
</dbReference>
<dbReference type="InterPro" id="IPR018509">
    <property type="entry name" value="DHquinase_II_CS"/>
</dbReference>
<dbReference type="GO" id="GO:0008652">
    <property type="term" value="P:amino acid biosynthetic process"/>
    <property type="evidence" value="ECO:0007669"/>
    <property type="project" value="UniProtKB-KW"/>
</dbReference>
<evidence type="ECO:0000256" key="9">
    <source>
        <dbReference type="PIRSR" id="PIRSR001399-1"/>
    </source>
</evidence>
<evidence type="ECO:0000256" key="11">
    <source>
        <dbReference type="PIRSR" id="PIRSR001399-3"/>
    </source>
</evidence>
<dbReference type="InterPro" id="IPR036441">
    <property type="entry name" value="DHquinase_II_sf"/>
</dbReference>
<feature type="binding site" evidence="8 10">
    <location>
        <position position="75"/>
    </location>
    <ligand>
        <name>substrate</name>
    </ligand>
</feature>
<evidence type="ECO:0000256" key="4">
    <source>
        <dbReference type="ARBA" id="ARBA00011037"/>
    </source>
</evidence>
<dbReference type="NCBIfam" id="NF003807">
    <property type="entry name" value="PRK05395.1-4"/>
    <property type="match status" value="1"/>
</dbReference>
<evidence type="ECO:0000256" key="3">
    <source>
        <dbReference type="ARBA" id="ARBA00004902"/>
    </source>
</evidence>
<dbReference type="UniPathway" id="UPA00053">
    <property type="reaction ID" value="UER00086"/>
</dbReference>
<evidence type="ECO:0000256" key="8">
    <source>
        <dbReference type="HAMAP-Rule" id="MF_00169"/>
    </source>
</evidence>
<dbReference type="PANTHER" id="PTHR21272:SF3">
    <property type="entry name" value="CATABOLIC 3-DEHYDROQUINASE"/>
    <property type="match status" value="1"/>
</dbReference>
<dbReference type="HOGENOM" id="CLU_090968_1_0_6"/>
<evidence type="ECO:0000256" key="1">
    <source>
        <dbReference type="ARBA" id="ARBA00001864"/>
    </source>
</evidence>
<organism evidence="12 13">
    <name type="scientific">Azotobacter chroococcum NCIMB 8003</name>
    <dbReference type="NCBI Taxonomy" id="1328314"/>
    <lineage>
        <taxon>Bacteria</taxon>
        <taxon>Pseudomonadati</taxon>
        <taxon>Pseudomonadota</taxon>
        <taxon>Gammaproteobacteria</taxon>
        <taxon>Pseudomonadales</taxon>
        <taxon>Pseudomonadaceae</taxon>
        <taxon>Azotobacter</taxon>
    </lineage>
</organism>
<dbReference type="STRING" id="1328314.Achr_12160"/>
<sequence>MTHTVLVLNGPNLNLLGTREPATYGRETLADIADLCARTAEECGLAVEFRQTNHEGELIEWIHLARGRCAGILINPAAWTHTSVAIRDALLASELPVIEVHLSNVHKREPFRHRSFVSDIAVGVICGLGSHGYRMALQHFSQHLKKD</sequence>
<dbReference type="GO" id="GO:0019631">
    <property type="term" value="P:quinate catabolic process"/>
    <property type="evidence" value="ECO:0007669"/>
    <property type="project" value="TreeGrafter"/>
</dbReference>
<feature type="site" description="Transition state stabilizer" evidence="8 11">
    <location>
        <position position="19"/>
    </location>
</feature>
<dbReference type="AlphaFoldDB" id="A0A0C4WKT1"/>
<dbReference type="GO" id="GO:0009423">
    <property type="term" value="P:chorismate biosynthetic process"/>
    <property type="evidence" value="ECO:0007669"/>
    <property type="project" value="UniProtKB-UniRule"/>
</dbReference>
<name>A0A0C4WKT1_9GAMM</name>
<feature type="binding site" evidence="8 10">
    <location>
        <position position="81"/>
    </location>
    <ligand>
        <name>substrate</name>
    </ligand>
</feature>
<evidence type="ECO:0000256" key="6">
    <source>
        <dbReference type="ARBA" id="ARBA00012060"/>
    </source>
</evidence>
<comment type="catalytic activity">
    <reaction evidence="1 8">
        <text>3-dehydroquinate = 3-dehydroshikimate + H2O</text>
        <dbReference type="Rhea" id="RHEA:21096"/>
        <dbReference type="ChEBI" id="CHEBI:15377"/>
        <dbReference type="ChEBI" id="CHEBI:16630"/>
        <dbReference type="ChEBI" id="CHEBI:32364"/>
        <dbReference type="EC" id="4.2.1.10"/>
    </reaction>
</comment>
<dbReference type="InterPro" id="IPR001874">
    <property type="entry name" value="DHquinase_II"/>
</dbReference>
<evidence type="ECO:0000256" key="5">
    <source>
        <dbReference type="ARBA" id="ARBA00011193"/>
    </source>
</evidence>
<evidence type="ECO:0000313" key="12">
    <source>
        <dbReference type="EMBL" id="AJE20696.1"/>
    </source>
</evidence>
<dbReference type="CDD" id="cd00466">
    <property type="entry name" value="DHQase_II"/>
    <property type="match status" value="1"/>
</dbReference>
<dbReference type="RefSeq" id="WP_039802770.1">
    <property type="nucleotide sequence ID" value="NZ_CP010415.1"/>
</dbReference>
<protein>
    <recommendedName>
        <fullName evidence="6 8">3-dehydroquinate dehydratase</fullName>
        <shortName evidence="8">3-dehydroquinase</shortName>
        <ecNumber evidence="6 8">4.2.1.10</ecNumber>
    </recommendedName>
    <alternativeName>
        <fullName evidence="8">Type II DHQase</fullName>
    </alternativeName>
</protein>